<dbReference type="EMBL" id="KQ416930">
    <property type="protein sequence ID" value="KOF94589.1"/>
    <property type="molecule type" value="Genomic_DNA"/>
</dbReference>
<reference evidence="2" key="1">
    <citation type="submission" date="2015-07" db="EMBL/GenBank/DDBJ databases">
        <title>MeaNS - Measles Nucleotide Surveillance Program.</title>
        <authorList>
            <person name="Tran T."/>
            <person name="Druce J."/>
        </authorList>
    </citation>
    <scope>NUCLEOTIDE SEQUENCE</scope>
    <source>
        <strain evidence="2">UCB-OBI-ISO-001</strain>
        <tissue evidence="2">Gonad</tissue>
    </source>
</reference>
<name>A0A0L8HZG8_OCTBM</name>
<sequence length="145" mass="16446">MHKVCFSDQISTLHDYPSEEVMLEHYLLEHPEERNEMLLLEGYGLDGSMNESTDDGSESDDSSPVSPDDGMRPNLALSSRGGLARYHSKHGMEYEFGMQMEEELKPVAHDKKLNNGQEVDIYQLTPADERDLTSWSNFSGTDLLF</sequence>
<gene>
    <name evidence="2" type="ORF">OCBIM_22001389mg</name>
</gene>
<proteinExistence type="predicted"/>
<protein>
    <submittedName>
        <fullName evidence="2">Uncharacterized protein</fullName>
    </submittedName>
</protein>
<dbReference type="AlphaFoldDB" id="A0A0L8HZG8"/>
<dbReference type="OrthoDB" id="6113067at2759"/>
<evidence type="ECO:0000313" key="2">
    <source>
        <dbReference type="EMBL" id="KOF94589.1"/>
    </source>
</evidence>
<evidence type="ECO:0000256" key="1">
    <source>
        <dbReference type="SAM" id="MobiDB-lite"/>
    </source>
</evidence>
<accession>A0A0L8HZG8</accession>
<organism evidence="2">
    <name type="scientific">Octopus bimaculoides</name>
    <name type="common">California two-spotted octopus</name>
    <dbReference type="NCBI Taxonomy" id="37653"/>
    <lineage>
        <taxon>Eukaryota</taxon>
        <taxon>Metazoa</taxon>
        <taxon>Spiralia</taxon>
        <taxon>Lophotrochozoa</taxon>
        <taxon>Mollusca</taxon>
        <taxon>Cephalopoda</taxon>
        <taxon>Coleoidea</taxon>
        <taxon>Octopodiformes</taxon>
        <taxon>Octopoda</taxon>
        <taxon>Incirrata</taxon>
        <taxon>Octopodidae</taxon>
        <taxon>Octopus</taxon>
    </lineage>
</organism>
<feature type="compositionally biased region" description="Acidic residues" evidence="1">
    <location>
        <begin position="52"/>
        <end position="61"/>
    </location>
</feature>
<feature type="region of interest" description="Disordered" evidence="1">
    <location>
        <begin position="42"/>
        <end position="82"/>
    </location>
</feature>